<dbReference type="Gene3D" id="3.40.50.150">
    <property type="entry name" value="Vaccinia Virus protein VP39"/>
    <property type="match status" value="1"/>
</dbReference>
<evidence type="ECO:0000256" key="1">
    <source>
        <dbReference type="ARBA" id="ARBA00004123"/>
    </source>
</evidence>
<protein>
    <recommendedName>
        <fullName evidence="4">BAH domain-containing protein</fullName>
    </recommendedName>
</protein>
<dbReference type="InterPro" id="IPR050390">
    <property type="entry name" value="C5-Methyltransferase"/>
</dbReference>
<comment type="subcellular location">
    <subcellularLocation>
        <location evidence="1">Nucleus</location>
    </subcellularLocation>
</comment>
<dbReference type="Gene3D" id="2.30.30.490">
    <property type="match status" value="2"/>
</dbReference>
<dbReference type="PANTHER" id="PTHR10629:SF52">
    <property type="entry name" value="DNA (CYTOSINE-5)-METHYLTRANSFERASE 1"/>
    <property type="match status" value="1"/>
</dbReference>
<accession>A0AAN7G4X3</accession>
<comment type="caution">
    <text evidence="5">The sequence shown here is derived from an EMBL/GenBank/DDBJ whole genome shotgun (WGS) entry which is preliminary data.</text>
</comment>
<dbReference type="EMBL" id="JAXUIC010000002">
    <property type="protein sequence ID" value="KAK4605445.1"/>
    <property type="molecule type" value="Genomic_DNA"/>
</dbReference>
<dbReference type="CDD" id="cd04708">
    <property type="entry name" value="BAH_plantDCM_II"/>
    <property type="match status" value="1"/>
</dbReference>
<dbReference type="GO" id="GO:0005634">
    <property type="term" value="C:nucleus"/>
    <property type="evidence" value="ECO:0007669"/>
    <property type="project" value="UniProtKB-SubCell"/>
</dbReference>
<dbReference type="Pfam" id="PF01426">
    <property type="entry name" value="BAH"/>
    <property type="match status" value="2"/>
</dbReference>
<keyword evidence="6" id="KW-1185">Reference proteome</keyword>
<reference evidence="5 6" key="1">
    <citation type="journal article" date="2023" name="G3 (Bethesda)">
        <title>A haplotype-resolved chromosome-scale genome for Quercus rubra L. provides insights into the genetics of adaptive traits for red oak species.</title>
        <authorList>
            <person name="Kapoor B."/>
            <person name="Jenkins J."/>
            <person name="Schmutz J."/>
            <person name="Zhebentyayeva T."/>
            <person name="Kuelheim C."/>
            <person name="Coggeshall M."/>
            <person name="Heim C."/>
            <person name="Lasky J.R."/>
            <person name="Leites L."/>
            <person name="Islam-Faridi N."/>
            <person name="Romero-Severson J."/>
            <person name="DeLeo V.L."/>
            <person name="Lucas S.M."/>
            <person name="Lazic D."/>
            <person name="Gailing O."/>
            <person name="Carlson J."/>
            <person name="Staton M."/>
        </authorList>
    </citation>
    <scope>NUCLEOTIDE SEQUENCE [LARGE SCALE GENOMIC DNA]</scope>
    <source>
        <strain evidence="5">Pseudo-F2</strain>
    </source>
</reference>
<evidence type="ECO:0000313" key="6">
    <source>
        <dbReference type="Proteomes" id="UP001324115"/>
    </source>
</evidence>
<feature type="compositionally biased region" description="Polar residues" evidence="3">
    <location>
        <begin position="26"/>
        <end position="40"/>
    </location>
</feature>
<dbReference type="GO" id="GO:0003677">
    <property type="term" value="F:DNA binding"/>
    <property type="evidence" value="ECO:0007669"/>
    <property type="project" value="TreeGrafter"/>
</dbReference>
<dbReference type="InterPro" id="IPR001025">
    <property type="entry name" value="BAH_dom"/>
</dbReference>
<keyword evidence="2" id="KW-0539">Nucleus</keyword>
<dbReference type="PROSITE" id="PS51038">
    <property type="entry name" value="BAH"/>
    <property type="match status" value="2"/>
</dbReference>
<dbReference type="GO" id="GO:0044027">
    <property type="term" value="P:negative regulation of gene expression via chromosomal CpG island methylation"/>
    <property type="evidence" value="ECO:0007669"/>
    <property type="project" value="TreeGrafter"/>
</dbReference>
<sequence length="885" mass="100889">MPVLTALRDENMKQGNLVPLEGSSCGGQTTNLPSSSSTCGSPEDEDIKLARLLQDEYWQRKEKKSRRKGASSNKFSFKINEDEIANDYPLPAYYKNSIQETDEHIIYGSDIDAFHYDELPQAMLHNWSLYNSDSRLISLELLPMNPCANIDVTIYGSGIMTADDGTGYFHDVEMNQSSSSSHGVYSVAGMQIYLSAIKEWKIEFGSSMIAISIRTDMAWYRLGKPSKQYAPWYEPVLRTARLAISIIAMLKEQSRVSRLSFADVIKRVSEYDKDHPAYISSNPAPVESYVTVHGQVILQQFAEYPDNTIKKSAFATGLYDKMEQRHHNKWLVKKKVVLKKEVNMNPRAAIAPAVSKRKAMPATTTRLINRIWGEYYSNYLPEDSKKASTCEVKEDEEEVDHEEYGEEDSEEFEEEKMDSPHSILEMKKSWSSNKDVRWDGEVVGQTSSGEAIYKSAIVCGELVSVGDFILVDNEGSNGFSHIYLVEYMYENSKAEKLIHGRLMLRGNQTVLGNTADERELFLTNDCQEFEVNDFAENIVVETRLRPWGHQHRKNNAEKDKADRERAEDRKHRGLPMEYFCKSLYWPNRGAFFCLPTENMDLGTGVCSSCKLKEIQREKETFKVNLSMAGFTQKGIEYNVHDFVYLAPNQFAADGRDHETFKSGRNVGLKAHVICQLLEIEVPNSHERPCPESTRVKVRRFFRPEDISSEKAYCSDIREVYYSEEILKIPVTAIQGKCEVRKKQDLPSLDSPAIFQHFFFCDHLYDPENGAIKQLPAHIKLSSLKEREVDDSAYRKTKGKYKEEENNFDDTDIKTNTYHKNRLATLDIFAGCGGLSEGLQQAGVSLTKWAIEYEEPAGEALNLNHPETMMFINNCNVILRAIMSAC</sequence>
<gene>
    <name evidence="5" type="ORF">RGQ29_013485</name>
</gene>
<dbReference type="Proteomes" id="UP001324115">
    <property type="component" value="Unassembled WGS sequence"/>
</dbReference>
<dbReference type="PANTHER" id="PTHR10629">
    <property type="entry name" value="CYTOSINE-SPECIFIC METHYLTRANSFERASE"/>
    <property type="match status" value="1"/>
</dbReference>
<dbReference type="AlphaFoldDB" id="A0AAN7G4X3"/>
<organism evidence="5 6">
    <name type="scientific">Quercus rubra</name>
    <name type="common">Northern red oak</name>
    <name type="synonym">Quercus borealis</name>
    <dbReference type="NCBI Taxonomy" id="3512"/>
    <lineage>
        <taxon>Eukaryota</taxon>
        <taxon>Viridiplantae</taxon>
        <taxon>Streptophyta</taxon>
        <taxon>Embryophyta</taxon>
        <taxon>Tracheophyta</taxon>
        <taxon>Spermatophyta</taxon>
        <taxon>Magnoliopsida</taxon>
        <taxon>eudicotyledons</taxon>
        <taxon>Gunneridae</taxon>
        <taxon>Pentapetalae</taxon>
        <taxon>rosids</taxon>
        <taxon>fabids</taxon>
        <taxon>Fagales</taxon>
        <taxon>Fagaceae</taxon>
        <taxon>Quercus</taxon>
    </lineage>
</organism>
<dbReference type="GO" id="GO:0003886">
    <property type="term" value="F:DNA (cytosine-5-)-methyltransferase activity"/>
    <property type="evidence" value="ECO:0007669"/>
    <property type="project" value="TreeGrafter"/>
</dbReference>
<evidence type="ECO:0000259" key="4">
    <source>
        <dbReference type="PROSITE" id="PS51038"/>
    </source>
</evidence>
<dbReference type="SUPFAM" id="SSF53335">
    <property type="entry name" value="S-adenosyl-L-methionine-dependent methyltransferases"/>
    <property type="match status" value="1"/>
</dbReference>
<feature type="domain" description="BAH" evidence="4">
    <location>
        <begin position="635"/>
        <end position="775"/>
    </location>
</feature>
<dbReference type="Pfam" id="PF12047">
    <property type="entry name" value="DNMT1-RFD"/>
    <property type="match status" value="1"/>
</dbReference>
<name>A0AAN7G4X3_QUERU</name>
<dbReference type="InterPro" id="IPR043151">
    <property type="entry name" value="BAH_sf"/>
</dbReference>
<feature type="compositionally biased region" description="Acidic residues" evidence="3">
    <location>
        <begin position="395"/>
        <end position="416"/>
    </location>
</feature>
<feature type="domain" description="BAH" evidence="4">
    <location>
        <begin position="461"/>
        <end position="595"/>
    </location>
</feature>
<dbReference type="GO" id="GO:0003682">
    <property type="term" value="F:chromatin binding"/>
    <property type="evidence" value="ECO:0007669"/>
    <property type="project" value="InterPro"/>
</dbReference>
<feature type="region of interest" description="Disordered" evidence="3">
    <location>
        <begin position="395"/>
        <end position="418"/>
    </location>
</feature>
<evidence type="ECO:0000256" key="3">
    <source>
        <dbReference type="SAM" id="MobiDB-lite"/>
    </source>
</evidence>
<dbReference type="InterPro" id="IPR029063">
    <property type="entry name" value="SAM-dependent_MTases_sf"/>
</dbReference>
<dbReference type="InterPro" id="IPR022702">
    <property type="entry name" value="Cytosine_MeTrfase1_RFD"/>
</dbReference>
<dbReference type="SMART" id="SM00439">
    <property type="entry name" value="BAH"/>
    <property type="match status" value="2"/>
</dbReference>
<proteinExistence type="predicted"/>
<evidence type="ECO:0000256" key="2">
    <source>
        <dbReference type="ARBA" id="ARBA00023242"/>
    </source>
</evidence>
<feature type="region of interest" description="Disordered" evidence="3">
    <location>
        <begin position="21"/>
        <end position="43"/>
    </location>
</feature>
<evidence type="ECO:0000313" key="5">
    <source>
        <dbReference type="EMBL" id="KAK4605445.1"/>
    </source>
</evidence>